<dbReference type="STRING" id="573413.Spirs_3149"/>
<dbReference type="KEGG" id="ssm:Spirs_3149"/>
<proteinExistence type="predicted"/>
<dbReference type="HOGENOM" id="CLU_041441_5_0_12"/>
<dbReference type="Gene3D" id="3.60.21.10">
    <property type="match status" value="1"/>
</dbReference>
<dbReference type="RefSeq" id="WP_013255706.1">
    <property type="nucleotide sequence ID" value="NC_014364.1"/>
</dbReference>
<dbReference type="PANTHER" id="PTHR37523:SF1">
    <property type="entry name" value="CALCINEURIN-LIKE PHOSPHOESTERASE DOMAIN-CONTAINING PROTEIN"/>
    <property type="match status" value="1"/>
</dbReference>
<dbReference type="PANTHER" id="PTHR37523">
    <property type="entry name" value="METALLOPHOSPHOESTERASE"/>
    <property type="match status" value="1"/>
</dbReference>
<dbReference type="InterPro" id="IPR004843">
    <property type="entry name" value="Calcineurin-like_PHP"/>
</dbReference>
<gene>
    <name evidence="2" type="ordered locus">Spirs_3149</name>
</gene>
<dbReference type="AlphaFoldDB" id="E1R5B9"/>
<dbReference type="EMBL" id="CP002116">
    <property type="protein sequence ID" value="ADK82247.1"/>
    <property type="molecule type" value="Genomic_DNA"/>
</dbReference>
<evidence type="ECO:0000259" key="1">
    <source>
        <dbReference type="Pfam" id="PF00149"/>
    </source>
</evidence>
<sequence length="217" mass="23187">MIILLVSDLHGDIDRLSKLKEEAEAADLLIVAGDLTHFGGRSDALRVIEGCRNLGLPLFLIHGNCDTEEAARCIAEQEGSLHLVSRDFSGIRFVGLGGSLPGPLETPSTMDEEALNRELSSISLPQDGMPLIFVSHQPPHGSCADRAMKMKHVGSTSVARWSEAVAPIAHLCGHIHESACVGRIGRTVLVNPGAFKDGRYAVVRIAGGVAEAELRRV</sequence>
<dbReference type="SUPFAM" id="SSF56300">
    <property type="entry name" value="Metallo-dependent phosphatases"/>
    <property type="match status" value="1"/>
</dbReference>
<dbReference type="Pfam" id="PF00149">
    <property type="entry name" value="Metallophos"/>
    <property type="match status" value="1"/>
</dbReference>
<evidence type="ECO:0000313" key="3">
    <source>
        <dbReference type="Proteomes" id="UP000002318"/>
    </source>
</evidence>
<evidence type="ECO:0000313" key="2">
    <source>
        <dbReference type="EMBL" id="ADK82247.1"/>
    </source>
</evidence>
<protein>
    <submittedName>
        <fullName evidence="2">Metallophosphoesterase</fullName>
    </submittedName>
</protein>
<dbReference type="GO" id="GO:0016787">
    <property type="term" value="F:hydrolase activity"/>
    <property type="evidence" value="ECO:0007669"/>
    <property type="project" value="InterPro"/>
</dbReference>
<dbReference type="InterPro" id="IPR029052">
    <property type="entry name" value="Metallo-depent_PP-like"/>
</dbReference>
<accession>E1R5B9</accession>
<reference evidence="2 3" key="1">
    <citation type="journal article" date="2010" name="Stand. Genomic Sci.">
        <title>Complete genome sequence of Spirochaeta smaragdinae type strain (SEBR 4228).</title>
        <authorList>
            <person name="Mavromatis K."/>
            <person name="Yasawong M."/>
            <person name="Chertkov O."/>
            <person name="Lapidus A."/>
            <person name="Lucas S."/>
            <person name="Nolan M."/>
            <person name="Del Rio T.G."/>
            <person name="Tice H."/>
            <person name="Cheng J.F."/>
            <person name="Pitluck S."/>
            <person name="Liolios K."/>
            <person name="Ivanova N."/>
            <person name="Tapia R."/>
            <person name="Han C."/>
            <person name="Bruce D."/>
            <person name="Goodwin L."/>
            <person name="Pati A."/>
            <person name="Chen A."/>
            <person name="Palaniappan K."/>
            <person name="Land M."/>
            <person name="Hauser L."/>
            <person name="Chang Y.J."/>
            <person name="Jeffries C.D."/>
            <person name="Detter J.C."/>
            <person name="Rohde M."/>
            <person name="Brambilla E."/>
            <person name="Spring S."/>
            <person name="Goker M."/>
            <person name="Sikorski J."/>
            <person name="Woyke T."/>
            <person name="Bristow J."/>
            <person name="Eisen J.A."/>
            <person name="Markowitz V."/>
            <person name="Hugenholtz P."/>
            <person name="Klenk H.P."/>
            <person name="Kyrpides N.C."/>
        </authorList>
    </citation>
    <scope>NUCLEOTIDE SEQUENCE [LARGE SCALE GENOMIC DNA]</scope>
    <source>
        <strain evidence="3">DSM 11293 / JCM 15392 / SEBR 4228</strain>
    </source>
</reference>
<dbReference type="eggNOG" id="COG2129">
    <property type="taxonomic scope" value="Bacteria"/>
</dbReference>
<feature type="domain" description="Calcineurin-like phosphoesterase" evidence="1">
    <location>
        <begin position="2"/>
        <end position="177"/>
    </location>
</feature>
<name>E1R5B9_SEDSS</name>
<keyword evidence="3" id="KW-1185">Reference proteome</keyword>
<dbReference type="Proteomes" id="UP000002318">
    <property type="component" value="Chromosome"/>
</dbReference>
<dbReference type="OrthoDB" id="332939at2"/>
<organism evidence="2 3">
    <name type="scientific">Sediminispirochaeta smaragdinae (strain DSM 11293 / JCM 15392 / SEBR 4228)</name>
    <name type="common">Spirochaeta smaragdinae</name>
    <dbReference type="NCBI Taxonomy" id="573413"/>
    <lineage>
        <taxon>Bacteria</taxon>
        <taxon>Pseudomonadati</taxon>
        <taxon>Spirochaetota</taxon>
        <taxon>Spirochaetia</taxon>
        <taxon>Spirochaetales</taxon>
        <taxon>Spirochaetaceae</taxon>
        <taxon>Sediminispirochaeta</taxon>
    </lineage>
</organism>